<keyword evidence="2" id="KW-1185">Reference proteome</keyword>
<reference evidence="1 2" key="1">
    <citation type="submission" date="2013-12" db="EMBL/GenBank/DDBJ databases">
        <title>Draft genome of the parsitic nematode Ancylostoma duodenale.</title>
        <authorList>
            <person name="Mitreva M."/>
        </authorList>
    </citation>
    <scope>NUCLEOTIDE SEQUENCE [LARGE SCALE GENOMIC DNA]</scope>
    <source>
        <strain evidence="1 2">Zhejiang</strain>
    </source>
</reference>
<dbReference type="EMBL" id="KN727086">
    <property type="protein sequence ID" value="KIH66529.1"/>
    <property type="molecule type" value="Genomic_DNA"/>
</dbReference>
<proteinExistence type="predicted"/>
<accession>A0A0C2H4R1</accession>
<dbReference type="Proteomes" id="UP000054047">
    <property type="component" value="Unassembled WGS sequence"/>
</dbReference>
<sequence>MAPTTRSILKKERTYELRSRSVLRDNHLFPKPDPLDGDDDDVVDELRRDGIRVVHGIPSTALFPPNVSLCEGFGFACMNQPVSV</sequence>
<dbReference type="OrthoDB" id="10397625at2759"/>
<name>A0A0C2H4R1_9BILA</name>
<evidence type="ECO:0000313" key="2">
    <source>
        <dbReference type="Proteomes" id="UP000054047"/>
    </source>
</evidence>
<evidence type="ECO:0000313" key="1">
    <source>
        <dbReference type="EMBL" id="KIH66529.1"/>
    </source>
</evidence>
<gene>
    <name evidence="1" type="ORF">ANCDUO_03147</name>
</gene>
<protein>
    <submittedName>
        <fullName evidence="1">Uncharacterized protein</fullName>
    </submittedName>
</protein>
<organism evidence="1 2">
    <name type="scientific">Ancylostoma duodenale</name>
    <dbReference type="NCBI Taxonomy" id="51022"/>
    <lineage>
        <taxon>Eukaryota</taxon>
        <taxon>Metazoa</taxon>
        <taxon>Ecdysozoa</taxon>
        <taxon>Nematoda</taxon>
        <taxon>Chromadorea</taxon>
        <taxon>Rhabditida</taxon>
        <taxon>Rhabditina</taxon>
        <taxon>Rhabditomorpha</taxon>
        <taxon>Strongyloidea</taxon>
        <taxon>Ancylostomatidae</taxon>
        <taxon>Ancylostomatinae</taxon>
        <taxon>Ancylostoma</taxon>
    </lineage>
</organism>
<dbReference type="AlphaFoldDB" id="A0A0C2H4R1"/>